<evidence type="ECO:0000313" key="1">
    <source>
        <dbReference type="EMBL" id="CAF2055875.1"/>
    </source>
</evidence>
<proteinExistence type="predicted"/>
<gene>
    <name evidence="1" type="ORF">DARMORV10_C06P09360.1</name>
</gene>
<dbReference type="AlphaFoldDB" id="A0A816Q665"/>
<sequence>MSRISGQGMVIANGVSVSDQLGKKKLLEALEYLLPLAPTLMSSIFFLCSCKSRQDSRRRCEQENFEFWDVPSGESHKFLQYGFGTRM</sequence>
<accession>A0A816Q665</accession>
<name>A0A816Q665_BRANA</name>
<dbReference type="Proteomes" id="UP001295469">
    <property type="component" value="Chromosome C06"/>
</dbReference>
<organism evidence="1">
    <name type="scientific">Brassica napus</name>
    <name type="common">Rape</name>
    <dbReference type="NCBI Taxonomy" id="3708"/>
    <lineage>
        <taxon>Eukaryota</taxon>
        <taxon>Viridiplantae</taxon>
        <taxon>Streptophyta</taxon>
        <taxon>Embryophyta</taxon>
        <taxon>Tracheophyta</taxon>
        <taxon>Spermatophyta</taxon>
        <taxon>Magnoliopsida</taxon>
        <taxon>eudicotyledons</taxon>
        <taxon>Gunneridae</taxon>
        <taxon>Pentapetalae</taxon>
        <taxon>rosids</taxon>
        <taxon>malvids</taxon>
        <taxon>Brassicales</taxon>
        <taxon>Brassicaceae</taxon>
        <taxon>Brassiceae</taxon>
        <taxon>Brassica</taxon>
    </lineage>
</organism>
<protein>
    <submittedName>
        <fullName evidence="1">(rape) hypothetical protein</fullName>
    </submittedName>
</protein>
<reference evidence="1" key="1">
    <citation type="submission" date="2021-01" db="EMBL/GenBank/DDBJ databases">
        <authorList>
            <consortium name="Genoscope - CEA"/>
            <person name="William W."/>
        </authorList>
    </citation>
    <scope>NUCLEOTIDE SEQUENCE</scope>
</reference>
<dbReference type="EMBL" id="HG994370">
    <property type="protein sequence ID" value="CAF2055875.1"/>
    <property type="molecule type" value="Genomic_DNA"/>
</dbReference>